<dbReference type="EMBL" id="JACEUX010000001">
    <property type="protein sequence ID" value="MBA5245602.1"/>
    <property type="molecule type" value="Genomic_DNA"/>
</dbReference>
<evidence type="ECO:0000313" key="2">
    <source>
        <dbReference type="EMBL" id="QMS98988.1"/>
    </source>
</evidence>
<evidence type="ECO:0000313" key="1">
    <source>
        <dbReference type="EMBL" id="MBA5245602.1"/>
    </source>
</evidence>
<dbReference type="KEGG" id="cbau:H1R16_02975"/>
<organism evidence="2 3">
    <name type="scientific">Marnyiella aurantia</name>
    <dbReference type="NCBI Taxonomy" id="2758037"/>
    <lineage>
        <taxon>Bacteria</taxon>
        <taxon>Pseudomonadati</taxon>
        <taxon>Bacteroidota</taxon>
        <taxon>Flavobacteriia</taxon>
        <taxon>Flavobacteriales</taxon>
        <taxon>Weeksellaceae</taxon>
        <taxon>Marnyiella</taxon>
    </lineage>
</organism>
<dbReference type="Proteomes" id="UP000515349">
    <property type="component" value="Chromosome"/>
</dbReference>
<name>A0A7D7QTC5_9FLAO</name>
<reference evidence="4" key="2">
    <citation type="submission" date="2020-07" db="EMBL/GenBank/DDBJ databases">
        <title>Flavobacterium sp. xlx-214.</title>
        <authorList>
            <person name="Yang C."/>
        </authorList>
    </citation>
    <scope>NUCLEOTIDE SEQUENCE [LARGE SCALE GENOMIC DNA]</scope>
    <source>
        <strain evidence="4">CX-624</strain>
    </source>
</reference>
<keyword evidence="4" id="KW-1185">Reference proteome</keyword>
<reference evidence="2 3" key="1">
    <citation type="submission" date="2020-07" db="EMBL/GenBank/DDBJ databases">
        <title>Chryseobacterium sp.cx-624.</title>
        <authorList>
            <person name="Yang C."/>
        </authorList>
    </citation>
    <scope>NUCLEOTIDE SEQUENCE [LARGE SCALE GENOMIC DNA]</scope>
    <source>
        <strain evidence="2">Cx-624</strain>
        <strain evidence="3">cx-624</strain>
    </source>
</reference>
<dbReference type="EMBL" id="CP059472">
    <property type="protein sequence ID" value="QMS98988.1"/>
    <property type="molecule type" value="Genomic_DNA"/>
</dbReference>
<proteinExistence type="predicted"/>
<protein>
    <submittedName>
        <fullName evidence="2">Uncharacterized protein</fullName>
    </submittedName>
</protein>
<evidence type="ECO:0000313" key="4">
    <source>
        <dbReference type="Proteomes" id="UP000539710"/>
    </source>
</evidence>
<gene>
    <name evidence="2" type="ORF">H1R16_02975</name>
    <name evidence="1" type="ORF">H2507_00300</name>
</gene>
<accession>A0A7D7QTC5</accession>
<dbReference type="Proteomes" id="UP000539710">
    <property type="component" value="Unassembled WGS sequence"/>
</dbReference>
<evidence type="ECO:0000313" key="3">
    <source>
        <dbReference type="Proteomes" id="UP000515349"/>
    </source>
</evidence>
<sequence>MMKPELYFSGSYTIDLSQIKAIKKDYDTVTIIFELKTRAEFGINPFTETEEIILVSETPVSTMPYSSTDSMNAYYDEVVVAWKEYLIENS</sequence>
<dbReference type="AlphaFoldDB" id="A0A7D7QTC5"/>
<dbReference type="RefSeq" id="WP_181885729.1">
    <property type="nucleotide sequence ID" value="NZ_CP059472.1"/>
</dbReference>
<reference evidence="1" key="3">
    <citation type="submission" date="2020-07" db="EMBL/GenBank/DDBJ databases">
        <authorList>
            <person name="Yang C."/>
        </authorList>
    </citation>
    <scope>NUCLEOTIDE SEQUENCE</scope>
    <source>
        <strain evidence="1">Cx-624</strain>
    </source>
</reference>